<dbReference type="Pfam" id="PF00198">
    <property type="entry name" value="2-oxoacid_dh"/>
    <property type="match status" value="1"/>
</dbReference>
<dbReference type="EMBL" id="LN614830">
    <property type="protein sequence ID" value="CEG60782.1"/>
    <property type="molecule type" value="Genomic_DNA"/>
</dbReference>
<protein>
    <recommendedName>
        <fullName evidence="7">Dihydrolipoamide acetyltransferase component of pyruvate dehydrogenase complex</fullName>
        <ecNumber evidence="7">2.3.1.-</ecNumber>
    </recommendedName>
</protein>
<dbReference type="GO" id="GO:0016407">
    <property type="term" value="F:acetyltransferase activity"/>
    <property type="evidence" value="ECO:0007669"/>
    <property type="project" value="TreeGrafter"/>
</dbReference>
<dbReference type="OrthoDB" id="9805770at2"/>
<organism evidence="10 12">
    <name type="scientific">Legionella micdadei</name>
    <name type="common">Tatlockia micdadei</name>
    <dbReference type="NCBI Taxonomy" id="451"/>
    <lineage>
        <taxon>Bacteria</taxon>
        <taxon>Pseudomonadati</taxon>
        <taxon>Pseudomonadota</taxon>
        <taxon>Gammaproteobacteria</taxon>
        <taxon>Legionellales</taxon>
        <taxon>Legionellaceae</taxon>
        <taxon>Legionella</taxon>
    </lineage>
</organism>
<evidence type="ECO:0000256" key="1">
    <source>
        <dbReference type="ARBA" id="ARBA00001938"/>
    </source>
</evidence>
<evidence type="ECO:0000256" key="5">
    <source>
        <dbReference type="ARBA" id="ARBA00022823"/>
    </source>
</evidence>
<evidence type="ECO:0000256" key="7">
    <source>
        <dbReference type="RuleBase" id="RU003423"/>
    </source>
</evidence>
<dbReference type="CDD" id="cd06849">
    <property type="entry name" value="lipoyl_domain"/>
    <property type="match status" value="1"/>
</dbReference>
<evidence type="ECO:0000259" key="9">
    <source>
        <dbReference type="PROSITE" id="PS51826"/>
    </source>
</evidence>
<reference evidence="11 13" key="3">
    <citation type="submission" date="2016-10" db="EMBL/GenBank/DDBJ databases">
        <authorList>
            <person name="Varghese N."/>
            <person name="Submissions S."/>
        </authorList>
    </citation>
    <scope>NUCLEOTIDE SEQUENCE [LARGE SCALE GENOMIC DNA]</scope>
    <source>
        <strain evidence="11 13">ATCC 33218</strain>
    </source>
</reference>
<evidence type="ECO:0000256" key="4">
    <source>
        <dbReference type="ARBA" id="ARBA00022679"/>
    </source>
</evidence>
<keyword evidence="5 7" id="KW-0450">Lipoyl</keyword>
<dbReference type="InterPro" id="IPR036625">
    <property type="entry name" value="E3-bd_dom_sf"/>
</dbReference>
<dbReference type="SUPFAM" id="SSF52777">
    <property type="entry name" value="CoA-dependent acyltransferases"/>
    <property type="match status" value="1"/>
</dbReference>
<evidence type="ECO:0000313" key="11">
    <source>
        <dbReference type="EMBL" id="SCY13007.1"/>
    </source>
</evidence>
<dbReference type="SUPFAM" id="SSF47005">
    <property type="entry name" value="Peripheral subunit-binding domain of 2-oxo acid dehydrogenase complex"/>
    <property type="match status" value="1"/>
</dbReference>
<dbReference type="SUPFAM" id="SSF51230">
    <property type="entry name" value="Single hybrid motif"/>
    <property type="match status" value="1"/>
</dbReference>
<dbReference type="PROSITE" id="PS51826">
    <property type="entry name" value="PSBD"/>
    <property type="match status" value="1"/>
</dbReference>
<comment type="similarity">
    <text evidence="2 7">Belongs to the 2-oxoacid dehydrogenase family.</text>
</comment>
<reference evidence="10" key="2">
    <citation type="submission" date="2014-09" db="EMBL/GenBank/DDBJ databases">
        <authorList>
            <person name="GOMEZ-VALERO Laura"/>
        </authorList>
    </citation>
    <scope>NUCLEOTIDE SEQUENCE</scope>
    <source>
        <strain evidence="10">ATCC33218</strain>
    </source>
</reference>
<dbReference type="GO" id="GO:0005737">
    <property type="term" value="C:cytoplasm"/>
    <property type="evidence" value="ECO:0007669"/>
    <property type="project" value="TreeGrafter"/>
</dbReference>
<dbReference type="HOGENOM" id="CLU_016733_10_0_6"/>
<dbReference type="Gene3D" id="4.10.320.10">
    <property type="entry name" value="E3-binding domain"/>
    <property type="match status" value="1"/>
</dbReference>
<dbReference type="PROSITE" id="PS50968">
    <property type="entry name" value="BIOTINYL_LIPOYL"/>
    <property type="match status" value="1"/>
</dbReference>
<dbReference type="PANTHER" id="PTHR43178:SF12">
    <property type="entry name" value="DIHYDROLIPOAMIDE ACETYLTRANSFERASE COMPONENT OF PYRUVATE DEHYDROGENASE COMPLEX"/>
    <property type="match status" value="1"/>
</dbReference>
<evidence type="ECO:0000313" key="13">
    <source>
        <dbReference type="Proteomes" id="UP000182998"/>
    </source>
</evidence>
<evidence type="ECO:0000256" key="3">
    <source>
        <dbReference type="ARBA" id="ARBA00011484"/>
    </source>
</evidence>
<dbReference type="RefSeq" id="WP_045099134.1">
    <property type="nucleotide sequence ID" value="NZ_CP020615.1"/>
</dbReference>
<accession>A0A098GFL8</accession>
<evidence type="ECO:0000313" key="12">
    <source>
        <dbReference type="Proteomes" id="UP000032414"/>
    </source>
</evidence>
<dbReference type="Proteomes" id="UP000182998">
    <property type="component" value="Unassembled WGS sequence"/>
</dbReference>
<feature type="domain" description="Peripheral subunit-binding (PSBD)" evidence="9">
    <location>
        <begin position="118"/>
        <end position="155"/>
    </location>
</feature>
<sequence length="375" mass="40471">MNIFNLPDLGEGLPDAEIHEWFVKEGDTVTVDQPLVSMETAKAVVDVPCPQSGKIVKLFGNPGDVIKTGEPLVGFEAAAESDKKVDKGTVVGNLEESTDISEDNFIIGSSRKNSQRIKTTPAVRLLAKKLGVDLNSLMGSGGHGVITLEDVQAAAEKKAQLPEGYEALRGVRRAMLNSMVQSHQEIVPVSIFDEADIECWPAGTDITVRLIRAIIHASKQEPALNAWFDTAHSARKCFSEVHLGIAMDSSEGLFVPVIHNAATHSDEQLRKIIDDYKQAVSERVVAPEKLKGATITLSNFGKFAGRFASPIIVPPMVAILAVGRLYQGVVALNGKVETHRLLPLSLSFDHRAVTGGEATRFLGAVIEALQKPEIM</sequence>
<evidence type="ECO:0000256" key="6">
    <source>
        <dbReference type="ARBA" id="ARBA00023315"/>
    </source>
</evidence>
<gene>
    <name evidence="10" type="ORF">LMI_1477</name>
    <name evidence="11" type="ORF">SAMN02982997_00899</name>
</gene>
<dbReference type="EC" id="2.3.1.-" evidence="7"/>
<proteinExistence type="inferred from homology"/>
<dbReference type="PANTHER" id="PTHR43178">
    <property type="entry name" value="DIHYDROLIPOAMIDE ACETYLTRANSFERASE COMPONENT OF PYRUVATE DEHYDROGENASE COMPLEX"/>
    <property type="match status" value="1"/>
</dbReference>
<dbReference type="PATRIC" id="fig|451.8.peg.2157"/>
<dbReference type="InterPro" id="IPR004167">
    <property type="entry name" value="PSBD"/>
</dbReference>
<reference evidence="12" key="1">
    <citation type="submission" date="2014-09" db="EMBL/GenBank/DDBJ databases">
        <authorList>
            <person name="Gomez-Valero L."/>
        </authorList>
    </citation>
    <scope>NUCLEOTIDE SEQUENCE [LARGE SCALE GENOMIC DNA]</scope>
    <source>
        <strain evidence="12">ATCC33218</strain>
    </source>
</reference>
<dbReference type="KEGG" id="tmc:LMI_1477"/>
<dbReference type="Gene3D" id="3.30.559.10">
    <property type="entry name" value="Chloramphenicol acetyltransferase-like domain"/>
    <property type="match status" value="1"/>
</dbReference>
<dbReference type="InterPro" id="IPR001078">
    <property type="entry name" value="2-oxoacid_DH_actylTfrase"/>
</dbReference>
<comment type="subunit">
    <text evidence="3">Forms a 24-polypeptide structural core with octahedral symmetry.</text>
</comment>
<dbReference type="InterPro" id="IPR050743">
    <property type="entry name" value="2-oxoacid_DH_E2_comp"/>
</dbReference>
<dbReference type="InterPro" id="IPR011053">
    <property type="entry name" value="Single_hybrid_motif"/>
</dbReference>
<name>A0A098GFL8_LEGMI</name>
<dbReference type="GO" id="GO:0031405">
    <property type="term" value="F:lipoic acid binding"/>
    <property type="evidence" value="ECO:0007669"/>
    <property type="project" value="TreeGrafter"/>
</dbReference>
<evidence type="ECO:0000313" key="10">
    <source>
        <dbReference type="EMBL" id="CEG60782.1"/>
    </source>
</evidence>
<comment type="cofactor">
    <cofactor evidence="1 7">
        <name>(R)-lipoate</name>
        <dbReference type="ChEBI" id="CHEBI:83088"/>
    </cofactor>
</comment>
<keyword evidence="6 7" id="KW-0012">Acyltransferase</keyword>
<feature type="domain" description="Lipoyl-binding" evidence="8">
    <location>
        <begin position="1"/>
        <end position="76"/>
    </location>
</feature>
<keyword evidence="11" id="KW-0670">Pyruvate</keyword>
<dbReference type="InterPro" id="IPR023213">
    <property type="entry name" value="CAT-like_dom_sf"/>
</dbReference>
<dbReference type="InterPro" id="IPR000089">
    <property type="entry name" value="Biotin_lipoyl"/>
</dbReference>
<dbReference type="PROSITE" id="PS00189">
    <property type="entry name" value="LIPOYL"/>
    <property type="match status" value="1"/>
</dbReference>
<keyword evidence="4 7" id="KW-0808">Transferase</keyword>
<dbReference type="Gene3D" id="2.40.50.100">
    <property type="match status" value="1"/>
</dbReference>
<dbReference type="Pfam" id="PF02817">
    <property type="entry name" value="E3_binding"/>
    <property type="match status" value="1"/>
</dbReference>
<dbReference type="InterPro" id="IPR003016">
    <property type="entry name" value="2-oxoA_DH_lipoyl-BS"/>
</dbReference>
<evidence type="ECO:0000256" key="2">
    <source>
        <dbReference type="ARBA" id="ARBA00007317"/>
    </source>
</evidence>
<evidence type="ECO:0000259" key="8">
    <source>
        <dbReference type="PROSITE" id="PS50968"/>
    </source>
</evidence>
<keyword evidence="13" id="KW-1185">Reference proteome</keyword>
<dbReference type="Pfam" id="PF00364">
    <property type="entry name" value="Biotin_lipoyl"/>
    <property type="match status" value="1"/>
</dbReference>
<dbReference type="AlphaFoldDB" id="A0A098GFL8"/>
<dbReference type="EMBL" id="FMVN01000004">
    <property type="protein sequence ID" value="SCY13007.1"/>
    <property type="molecule type" value="Genomic_DNA"/>
</dbReference>
<dbReference type="Proteomes" id="UP000032414">
    <property type="component" value="Chromosome I"/>
</dbReference>